<reference evidence="1" key="1">
    <citation type="submission" date="2023-10" db="EMBL/GenBank/DDBJ databases">
        <authorList>
            <person name="Chen Y."/>
            <person name="Shah S."/>
            <person name="Dougan E. K."/>
            <person name="Thang M."/>
            <person name="Chan C."/>
        </authorList>
    </citation>
    <scope>NUCLEOTIDE SEQUENCE [LARGE SCALE GENOMIC DNA]</scope>
</reference>
<evidence type="ECO:0000313" key="2">
    <source>
        <dbReference type="Proteomes" id="UP001189429"/>
    </source>
</evidence>
<dbReference type="EMBL" id="CAUYUJ010015608">
    <property type="protein sequence ID" value="CAK0856136.1"/>
    <property type="molecule type" value="Genomic_DNA"/>
</dbReference>
<gene>
    <name evidence="1" type="ORF">PCOR1329_LOCUS46598</name>
</gene>
<protein>
    <submittedName>
        <fullName evidence="1">Uncharacterized protein</fullName>
    </submittedName>
</protein>
<accession>A0ABN9U9Z0</accession>
<proteinExistence type="predicted"/>
<sequence length="280" mass="31402">MEFAFVDRGDHAGFDAAAWRLLGKKQAMRIAEGESEIWITLGVRYHKKFWRFNAALPPAPGVVTRLPVDFRMPRVLTRCVDAIAVDVELLFADVERDEAFLKISNANTRAVLVDCLAVPLSSTVQMATGGSNRHRSSLEVKRQMRQELTAPEYQAISWEGINDAPSRQHVKISTVFGYKRPRVIPQRVDPIAVDVELPDAIPELDEVFLMISNANDGAVLVDCLAAQLSSTVQMVKRHMREELSLSQCQGITWEGINDAPSRQNVKMSTVFGYKRPRVLQ</sequence>
<name>A0ABN9U9Z0_9DINO</name>
<dbReference type="Proteomes" id="UP001189429">
    <property type="component" value="Unassembled WGS sequence"/>
</dbReference>
<evidence type="ECO:0000313" key="1">
    <source>
        <dbReference type="EMBL" id="CAK0856136.1"/>
    </source>
</evidence>
<keyword evidence="2" id="KW-1185">Reference proteome</keyword>
<comment type="caution">
    <text evidence="1">The sequence shown here is derived from an EMBL/GenBank/DDBJ whole genome shotgun (WGS) entry which is preliminary data.</text>
</comment>
<organism evidence="1 2">
    <name type="scientific">Prorocentrum cordatum</name>
    <dbReference type="NCBI Taxonomy" id="2364126"/>
    <lineage>
        <taxon>Eukaryota</taxon>
        <taxon>Sar</taxon>
        <taxon>Alveolata</taxon>
        <taxon>Dinophyceae</taxon>
        <taxon>Prorocentrales</taxon>
        <taxon>Prorocentraceae</taxon>
        <taxon>Prorocentrum</taxon>
    </lineage>
</organism>